<dbReference type="InterPro" id="IPR029024">
    <property type="entry name" value="TerB-like"/>
</dbReference>
<comment type="caution">
    <text evidence="3">The sequence shown here is derived from an EMBL/GenBank/DDBJ whole genome shotgun (WGS) entry which is preliminary data.</text>
</comment>
<dbReference type="EMBL" id="BMKM01000002">
    <property type="protein sequence ID" value="GGE14133.1"/>
    <property type="molecule type" value="Genomic_DNA"/>
</dbReference>
<accession>A0A8H9FY75</accession>
<dbReference type="Pfam" id="PF01926">
    <property type="entry name" value="MMR_HSR1"/>
    <property type="match status" value="1"/>
</dbReference>
<reference evidence="3" key="2">
    <citation type="submission" date="2020-09" db="EMBL/GenBank/DDBJ databases">
        <authorList>
            <person name="Sun Q."/>
            <person name="Zhou Y."/>
        </authorList>
    </citation>
    <scope>NUCLEOTIDE SEQUENCE</scope>
    <source>
        <strain evidence="3">CGMCC 1.15966</strain>
    </source>
</reference>
<keyword evidence="1" id="KW-0812">Transmembrane</keyword>
<feature type="domain" description="G" evidence="2">
    <location>
        <begin position="256"/>
        <end position="363"/>
    </location>
</feature>
<dbReference type="InterPro" id="IPR027417">
    <property type="entry name" value="P-loop_NTPase"/>
</dbReference>
<dbReference type="InterPro" id="IPR006073">
    <property type="entry name" value="GTP-bd"/>
</dbReference>
<protein>
    <recommendedName>
        <fullName evidence="2">G domain-containing protein</fullName>
    </recommendedName>
</protein>
<dbReference type="Gene3D" id="1.10.3680.10">
    <property type="entry name" value="TerB-like"/>
    <property type="match status" value="1"/>
</dbReference>
<organism evidence="3 4">
    <name type="scientific">Sphingobacterium cellulitidis</name>
    <dbReference type="NCBI Taxonomy" id="1768011"/>
    <lineage>
        <taxon>Bacteria</taxon>
        <taxon>Pseudomonadati</taxon>
        <taxon>Bacteroidota</taxon>
        <taxon>Sphingobacteriia</taxon>
        <taxon>Sphingobacteriales</taxon>
        <taxon>Sphingobacteriaceae</taxon>
        <taxon>Sphingobacterium</taxon>
    </lineage>
</organism>
<dbReference type="Gene3D" id="3.40.50.300">
    <property type="entry name" value="P-loop containing nucleotide triphosphate hydrolases"/>
    <property type="match status" value="1"/>
</dbReference>
<name>A0A8H9FY75_9SPHI</name>
<keyword evidence="1" id="KW-0472">Membrane</keyword>
<evidence type="ECO:0000256" key="1">
    <source>
        <dbReference type="SAM" id="Phobius"/>
    </source>
</evidence>
<evidence type="ECO:0000259" key="2">
    <source>
        <dbReference type="Pfam" id="PF01926"/>
    </source>
</evidence>
<evidence type="ECO:0000313" key="3">
    <source>
        <dbReference type="EMBL" id="GGE14133.1"/>
    </source>
</evidence>
<gene>
    <name evidence="3" type="ORF">GCM10011516_09900</name>
</gene>
<dbReference type="RefSeq" id="WP_182498750.1">
    <property type="nucleotide sequence ID" value="NZ_BMKM01000002.1"/>
</dbReference>
<feature type="transmembrane region" description="Helical" evidence="1">
    <location>
        <begin position="640"/>
        <end position="660"/>
    </location>
</feature>
<keyword evidence="4" id="KW-1185">Reference proteome</keyword>
<dbReference type="AlphaFoldDB" id="A0A8H9FY75"/>
<dbReference type="SUPFAM" id="SSF158682">
    <property type="entry name" value="TerB-like"/>
    <property type="match status" value="1"/>
</dbReference>
<dbReference type="SUPFAM" id="SSF52540">
    <property type="entry name" value="P-loop containing nucleoside triphosphate hydrolases"/>
    <property type="match status" value="1"/>
</dbReference>
<sequence>MNIIEYKYLVCIYLLVIDKEIHSEELKFLKNQQFELGEQCKIEAKKILSDDNEKVDILVILDKLKSIDKNDQVVFLELLIKLSYSDGYFHQKESDFIKKVGLSLKVESAIVDHLIHRIGSDFKILYSNKKQSIFEKINESINKILYDFTDDEYFEENLLEGNSFVEKIKQIAARAKDDLELTSEKMLKFNSLLEKNFNKIETYSEKIEKIDSQHKKDNLLEFIRKLNQETKKDIITSINDNTQVLEKKKYTVDYFTIAFLGRTKAGKSTFHKLITGEETDDVGIGKLRTTRFNRIFNWENLRIIDTPGIGAPGGKNDIEVARSIIDEADLVCYVVTNDAIQETEFNFLSELKNKNKPIFVIINYKENLEHPIRLEKFLKNPKAWLENKNDKSLDGHIKRINEMISKFHYDPNLIEIIPVHLLAAKLAKEVHRKYNKQLIDGSNIKLYNKVIKQTVFRNGHLKKMQNIIDGCNYQTSLTLNKTTNDINQLSILLKQVKSEKISLIKYFEELEKSTIQEIRMIIKSIHKEMEAGLKEFANNEYHNKDISNSWKKFLEDKGYYNSLNLKLEEVISDFQQNIQAKIKESLQDITINISNLDIPKIEVDISNYKFVASFAHSIVSAILVLTMKFAAINFWNPTGWAAAGITAALSGVGMIINFSFDSKEKKIKKAVEKIITIIQPKIQENEKEIMMNLDLEFLKSSREIKNKLNTNFDEMIDGLINILKVLKSINKNAKTYSDYFNKVLFFRSLEHLGKIKLKGILTEQTVNRYLANTTITREKENLIIDTKYKLKKEEVIQLNKALQLNIIIG</sequence>
<reference evidence="3" key="1">
    <citation type="journal article" date="2014" name="Int. J. Syst. Evol. Microbiol.">
        <title>Complete genome sequence of Corynebacterium casei LMG S-19264T (=DSM 44701T), isolated from a smear-ripened cheese.</title>
        <authorList>
            <consortium name="US DOE Joint Genome Institute (JGI-PGF)"/>
            <person name="Walter F."/>
            <person name="Albersmeier A."/>
            <person name="Kalinowski J."/>
            <person name="Ruckert C."/>
        </authorList>
    </citation>
    <scope>NUCLEOTIDE SEQUENCE</scope>
    <source>
        <strain evidence="3">CGMCC 1.15966</strain>
    </source>
</reference>
<proteinExistence type="predicted"/>
<keyword evidence="1" id="KW-1133">Transmembrane helix</keyword>
<evidence type="ECO:0000313" key="4">
    <source>
        <dbReference type="Proteomes" id="UP000614460"/>
    </source>
</evidence>
<dbReference type="GO" id="GO:0005525">
    <property type="term" value="F:GTP binding"/>
    <property type="evidence" value="ECO:0007669"/>
    <property type="project" value="InterPro"/>
</dbReference>
<dbReference type="Proteomes" id="UP000614460">
    <property type="component" value="Unassembled WGS sequence"/>
</dbReference>